<reference evidence="1 2" key="1">
    <citation type="submission" date="2019-12" db="EMBL/GenBank/DDBJ databases">
        <title>A genome sequence resource for the geographically widespread anthracnose pathogen Colletotrichum asianum.</title>
        <authorList>
            <person name="Meng Y."/>
        </authorList>
    </citation>
    <scope>NUCLEOTIDE SEQUENCE [LARGE SCALE GENOMIC DNA]</scope>
    <source>
        <strain evidence="1 2">ICMP 18580</strain>
    </source>
</reference>
<organism evidence="1 2">
    <name type="scientific">Colletotrichum asianum</name>
    <dbReference type="NCBI Taxonomy" id="702518"/>
    <lineage>
        <taxon>Eukaryota</taxon>
        <taxon>Fungi</taxon>
        <taxon>Dikarya</taxon>
        <taxon>Ascomycota</taxon>
        <taxon>Pezizomycotina</taxon>
        <taxon>Sordariomycetes</taxon>
        <taxon>Hypocreomycetidae</taxon>
        <taxon>Glomerellales</taxon>
        <taxon>Glomerellaceae</taxon>
        <taxon>Colletotrichum</taxon>
        <taxon>Colletotrichum gloeosporioides species complex</taxon>
    </lineage>
</organism>
<dbReference type="Proteomes" id="UP000434172">
    <property type="component" value="Unassembled WGS sequence"/>
</dbReference>
<sequence length="56" mass="5939">MEPDDCGSSSQPPPVPSIPTTANLFIAEPAGCLVFACSQFFFHTLGGLDVFFAMQT</sequence>
<keyword evidence="2" id="KW-1185">Reference proteome</keyword>
<accession>A0A8H3ZRV1</accession>
<name>A0A8H3ZRV1_9PEZI</name>
<gene>
    <name evidence="1" type="ORF">GQ607_008878</name>
</gene>
<evidence type="ECO:0000313" key="1">
    <source>
        <dbReference type="EMBL" id="KAF0323906.1"/>
    </source>
</evidence>
<dbReference type="EMBL" id="WOWK01000048">
    <property type="protein sequence ID" value="KAF0323906.1"/>
    <property type="molecule type" value="Genomic_DNA"/>
</dbReference>
<proteinExistence type="predicted"/>
<dbReference type="AlphaFoldDB" id="A0A8H3ZRV1"/>
<comment type="caution">
    <text evidence="1">The sequence shown here is derived from an EMBL/GenBank/DDBJ whole genome shotgun (WGS) entry which is preliminary data.</text>
</comment>
<evidence type="ECO:0000313" key="2">
    <source>
        <dbReference type="Proteomes" id="UP000434172"/>
    </source>
</evidence>
<protein>
    <submittedName>
        <fullName evidence="1">Uncharacterized protein</fullName>
    </submittedName>
</protein>